<reference evidence="2" key="1">
    <citation type="submission" date="2015-12" db="EMBL/GenBank/DDBJ databases">
        <title>Gene expression during late stages of embryo sac development: a critical building block for successful pollen-pistil interactions.</title>
        <authorList>
            <person name="Liu Y."/>
            <person name="Joly V."/>
            <person name="Sabar M."/>
            <person name="Matton D.P."/>
        </authorList>
    </citation>
    <scope>NUCLEOTIDE SEQUENCE</scope>
</reference>
<dbReference type="AlphaFoldDB" id="A0A0V0GPL5"/>
<accession>A0A0V0GPL5</accession>
<protein>
    <submittedName>
        <fullName evidence="2">Putative ovule protein</fullName>
    </submittedName>
</protein>
<evidence type="ECO:0000313" key="2">
    <source>
        <dbReference type="EMBL" id="JAP09641.1"/>
    </source>
</evidence>
<name>A0A0V0GPL5_SOLCH</name>
<keyword evidence="1" id="KW-0812">Transmembrane</keyword>
<proteinExistence type="predicted"/>
<feature type="transmembrane region" description="Helical" evidence="1">
    <location>
        <begin position="18"/>
        <end position="46"/>
    </location>
</feature>
<evidence type="ECO:0000256" key="1">
    <source>
        <dbReference type="SAM" id="Phobius"/>
    </source>
</evidence>
<organism evidence="2">
    <name type="scientific">Solanum chacoense</name>
    <name type="common">Chaco potato</name>
    <dbReference type="NCBI Taxonomy" id="4108"/>
    <lineage>
        <taxon>Eukaryota</taxon>
        <taxon>Viridiplantae</taxon>
        <taxon>Streptophyta</taxon>
        <taxon>Embryophyta</taxon>
        <taxon>Tracheophyta</taxon>
        <taxon>Spermatophyta</taxon>
        <taxon>Magnoliopsida</taxon>
        <taxon>eudicotyledons</taxon>
        <taxon>Gunneridae</taxon>
        <taxon>Pentapetalae</taxon>
        <taxon>asterids</taxon>
        <taxon>lamiids</taxon>
        <taxon>Solanales</taxon>
        <taxon>Solanaceae</taxon>
        <taxon>Solanoideae</taxon>
        <taxon>Solaneae</taxon>
        <taxon>Solanum</taxon>
    </lineage>
</organism>
<feature type="non-terminal residue" evidence="2">
    <location>
        <position position="1"/>
    </location>
</feature>
<keyword evidence="1" id="KW-1133">Transmembrane helix</keyword>
<dbReference type="EMBL" id="GEDG01034620">
    <property type="protein sequence ID" value="JAP09641.1"/>
    <property type="molecule type" value="Transcribed_RNA"/>
</dbReference>
<keyword evidence="1" id="KW-0472">Membrane</keyword>
<sequence length="83" mass="9511">VILFSASKSINKLSGFPILISSLIISTYHFCLFTFLIILLISPYFLDSFLLILFPPFFQSTFVHCLKKDCLFCDNPIISISHF</sequence>